<dbReference type="EMBL" id="JAJNAY010000001">
    <property type="protein sequence ID" value="MCD1117417.1"/>
    <property type="molecule type" value="Genomic_DNA"/>
</dbReference>
<dbReference type="RefSeq" id="WP_230669337.1">
    <property type="nucleotide sequence ID" value="NZ_JAJNAY010000001.1"/>
</dbReference>
<dbReference type="Proteomes" id="UP001108025">
    <property type="component" value="Unassembled WGS sequence"/>
</dbReference>
<proteinExistence type="predicted"/>
<evidence type="ECO:0000313" key="2">
    <source>
        <dbReference type="Proteomes" id="UP001108025"/>
    </source>
</evidence>
<sequence length="202" mass="24332">MSTAHQKILEEKFTAYIIKYISPNFVDGIYLIWFTDNDSESTDKLLTLKNGRIFSSKKIENIKDEIINLKHEIDNYERFIIWLNDDSNLESIEDNFYDTKFLLNQIEQNNFPIDSIELFANYINLFGDYARQNEKNNYLLEFENNSTIKQLWNYYYEAIFWPRFYNKVDFESTQLPFLDINKSELHIRLSEIITELDNKIHS</sequence>
<organism evidence="1 2">
    <name type="scientific">Chryseobacterium turcicum</name>
    <dbReference type="NCBI Taxonomy" id="2898076"/>
    <lineage>
        <taxon>Bacteria</taxon>
        <taxon>Pseudomonadati</taxon>
        <taxon>Bacteroidota</taxon>
        <taxon>Flavobacteriia</taxon>
        <taxon>Flavobacteriales</taxon>
        <taxon>Weeksellaceae</taxon>
        <taxon>Chryseobacterium group</taxon>
        <taxon>Chryseobacterium</taxon>
    </lineage>
</organism>
<gene>
    <name evidence="1" type="ORF">LO744_11145</name>
</gene>
<evidence type="ECO:0000313" key="1">
    <source>
        <dbReference type="EMBL" id="MCD1117417.1"/>
    </source>
</evidence>
<dbReference type="AlphaFoldDB" id="A0A9Q3YXR0"/>
<accession>A0A9Q3YXR0</accession>
<name>A0A9Q3YXR0_9FLAO</name>
<keyword evidence="2" id="KW-1185">Reference proteome</keyword>
<comment type="caution">
    <text evidence="1">The sequence shown here is derived from an EMBL/GenBank/DDBJ whole genome shotgun (WGS) entry which is preliminary data.</text>
</comment>
<reference evidence="1" key="1">
    <citation type="submission" date="2021-11" db="EMBL/GenBank/DDBJ databases">
        <title>Description of novel Chryseobacterium species.</title>
        <authorList>
            <person name="Saticioglu I.B."/>
            <person name="Ay H."/>
            <person name="Altun S."/>
            <person name="Duman M."/>
        </authorList>
    </citation>
    <scope>NUCLEOTIDE SEQUENCE</scope>
    <source>
        <strain evidence="1">C-17</strain>
    </source>
</reference>
<protein>
    <submittedName>
        <fullName evidence="1">Uncharacterized protein</fullName>
    </submittedName>
</protein>